<dbReference type="InterPro" id="IPR050182">
    <property type="entry name" value="Cytochrome_P450_fam2"/>
</dbReference>
<dbReference type="GO" id="GO:0016712">
    <property type="term" value="F:oxidoreductase activity, acting on paired donors, with incorporation or reduction of molecular oxygen, reduced flavin or flavoprotein as one donor, and incorporation of one atom of oxygen"/>
    <property type="evidence" value="ECO:0007669"/>
    <property type="project" value="TreeGrafter"/>
</dbReference>
<evidence type="ECO:0000256" key="10">
    <source>
        <dbReference type="ARBA" id="ARBA00023004"/>
    </source>
</evidence>
<gene>
    <name evidence="14" type="primary">Cyp2b19_6</name>
    <name evidence="14" type="ORF">GTO96_0004063</name>
</gene>
<dbReference type="CDD" id="cd11026">
    <property type="entry name" value="CYP2"/>
    <property type="match status" value="2"/>
</dbReference>
<dbReference type="GO" id="GO:0006082">
    <property type="term" value="P:organic acid metabolic process"/>
    <property type="evidence" value="ECO:0007669"/>
    <property type="project" value="TreeGrafter"/>
</dbReference>
<protein>
    <submittedName>
        <fullName evidence="14">CP2BJ protein</fullName>
    </submittedName>
</protein>
<evidence type="ECO:0000256" key="12">
    <source>
        <dbReference type="ARBA" id="ARBA00023136"/>
    </source>
</evidence>
<evidence type="ECO:0000256" key="5">
    <source>
        <dbReference type="ARBA" id="ARBA00022617"/>
    </source>
</evidence>
<dbReference type="GO" id="GO:0005789">
    <property type="term" value="C:endoplasmic reticulum membrane"/>
    <property type="evidence" value="ECO:0007669"/>
    <property type="project" value="UniProtKB-SubCell"/>
</dbReference>
<evidence type="ECO:0000256" key="8">
    <source>
        <dbReference type="ARBA" id="ARBA00022848"/>
    </source>
</evidence>
<dbReference type="EMBL" id="JAATIS010000220">
    <property type="protein sequence ID" value="KAG2469212.1"/>
    <property type="molecule type" value="Genomic_DNA"/>
</dbReference>
<feature type="non-terminal residue" evidence="14">
    <location>
        <position position="1"/>
    </location>
</feature>
<dbReference type="GO" id="GO:0006805">
    <property type="term" value="P:xenobiotic metabolic process"/>
    <property type="evidence" value="ECO:0007669"/>
    <property type="project" value="TreeGrafter"/>
</dbReference>
<dbReference type="Proteomes" id="UP000886611">
    <property type="component" value="Unassembled WGS sequence"/>
</dbReference>
<evidence type="ECO:0000256" key="3">
    <source>
        <dbReference type="ARBA" id="ARBA00004586"/>
    </source>
</evidence>
<dbReference type="FunFam" id="1.10.630.10:FF:000001">
    <property type="entry name" value="Cytochrome P450, family 2"/>
    <property type="match status" value="2"/>
</dbReference>
<comment type="caution">
    <text evidence="14">The sequence shown here is derived from an EMBL/GenBank/DDBJ whole genome shotgun (WGS) entry which is preliminary data.</text>
</comment>
<keyword evidence="7" id="KW-0256">Endoplasmic reticulum</keyword>
<comment type="similarity">
    <text evidence="4">Belongs to the cytochrome P450 family.</text>
</comment>
<dbReference type="PROSITE" id="PS00086">
    <property type="entry name" value="CYTOCHROME_P450"/>
    <property type="match status" value="2"/>
</dbReference>
<evidence type="ECO:0000256" key="13">
    <source>
        <dbReference type="PIRSR" id="PIRSR602401-1"/>
    </source>
</evidence>
<evidence type="ECO:0000313" key="15">
    <source>
        <dbReference type="Proteomes" id="UP000886611"/>
    </source>
</evidence>
<evidence type="ECO:0000256" key="4">
    <source>
        <dbReference type="ARBA" id="ARBA00010617"/>
    </source>
</evidence>
<dbReference type="GO" id="GO:0005506">
    <property type="term" value="F:iron ion binding"/>
    <property type="evidence" value="ECO:0007669"/>
    <property type="project" value="InterPro"/>
</dbReference>
<comment type="cofactor">
    <cofactor evidence="1 13">
        <name>heme</name>
        <dbReference type="ChEBI" id="CHEBI:30413"/>
    </cofactor>
</comment>
<dbReference type="InterPro" id="IPR002401">
    <property type="entry name" value="Cyt_P450_E_grp-I"/>
</dbReference>
<feature type="non-terminal residue" evidence="14">
    <location>
        <position position="913"/>
    </location>
</feature>
<evidence type="ECO:0000256" key="9">
    <source>
        <dbReference type="ARBA" id="ARBA00023002"/>
    </source>
</evidence>
<keyword evidence="8" id="KW-0492">Microsome</keyword>
<keyword evidence="12" id="KW-0472">Membrane</keyword>
<sequence>MELACTLILGLIVVGLLFLFVQRESARYAKMPPGPTPLPLIGNLLQVNGKTPHESFIKMSETYGPVMTVHMGSQRVVVLVGYDAVQEALVQQADVFAGRAVSPLFMRITGDFGLFLSNGDRWKQLRRFSISTLRDFGMGKRSIEEWIQEEAKHLIEEFRKTKGSLCDPTIILGRAVSNIICSIVFGQRFEYEDKQFIHLISLLNHNMRLVSTTFAQLYTIFPVLMDLMPGLYKQILKIANKIKEFTSEMIQNHKETLDSDSPRDYIDSFLIRMKQESDNSATEFHFENLNSTVLNLFTAGTETTSTTLRYGLLILMKYLHIQEKVQKEIDDVIGRDRAPVMEDRRKMPYTDAVLHEIQRFIDLVPLNVLHETTKDTVFRGYSIPEGTVVIPVLHSVLFDKTKWETPDSFNPGHFLDENGCFKLNPAFMPFSAGKRICVGEGLAKMEIFLFFCSLLQNFSFRSKEDPMNINLRPTPSAFVLSDKYGPVMTVHMGPQRAVVLVGYDAVQEALVQQADAFAGRATLPLFMRINRGFGLILSNGERWKQLRRFSLSTLRDFGMGKRSIEGWIQEEAKHLIEEFRKTKGSLCDPTIILGRSVSNVICSIVFGQRFEYEDKLFAHLISLLNSNVRLAGSIVAQLYTMFPILIDLMPGLYKKIVKNVNELNEFTSEMIEKHKETLIISSPRDFIDSFLIKMKQESDNSVTEFHINNMITTVINLFTAGTETTSTTLRYGLLILMKYPHIQEKIQMEIEAVIGRDRAPAMVDRRKMPYTDAVLHEIQRFIDLVPLSILHETTKDTVFRGYSIPAGTIVIPVLHSVLFDKTKWETPDSFNPGHFLDENGCFKMNPAFMPFSAGKRICAGEGLAKMELFLFLCSLLQNFSFRSKEDPENVSLLSTSTSFVKSPQVYELMAIPR</sequence>
<evidence type="ECO:0000256" key="11">
    <source>
        <dbReference type="ARBA" id="ARBA00023033"/>
    </source>
</evidence>
<evidence type="ECO:0000256" key="6">
    <source>
        <dbReference type="ARBA" id="ARBA00022723"/>
    </source>
</evidence>
<evidence type="ECO:0000256" key="7">
    <source>
        <dbReference type="ARBA" id="ARBA00022824"/>
    </source>
</evidence>
<dbReference type="Pfam" id="PF00067">
    <property type="entry name" value="p450"/>
    <property type="match status" value="2"/>
</dbReference>
<evidence type="ECO:0000256" key="2">
    <source>
        <dbReference type="ARBA" id="ARBA00004524"/>
    </source>
</evidence>
<dbReference type="PRINTS" id="PR00385">
    <property type="entry name" value="P450"/>
</dbReference>
<keyword evidence="5 13" id="KW-0349">Heme</keyword>
<dbReference type="SUPFAM" id="SSF48264">
    <property type="entry name" value="Cytochrome P450"/>
    <property type="match status" value="2"/>
</dbReference>
<keyword evidence="15" id="KW-1185">Reference proteome</keyword>
<keyword evidence="10 13" id="KW-0408">Iron</keyword>
<dbReference type="PRINTS" id="PR00463">
    <property type="entry name" value="EP450I"/>
</dbReference>
<dbReference type="PANTHER" id="PTHR24300:SF153">
    <property type="entry name" value="CYTOCHROME P450 2G1-LIKE-RELATED"/>
    <property type="match status" value="1"/>
</dbReference>
<keyword evidence="11" id="KW-0503">Monooxygenase</keyword>
<evidence type="ECO:0000256" key="1">
    <source>
        <dbReference type="ARBA" id="ARBA00001971"/>
    </source>
</evidence>
<organism evidence="14 15">
    <name type="scientific">Polypterus senegalus</name>
    <name type="common">Senegal bichir</name>
    <dbReference type="NCBI Taxonomy" id="55291"/>
    <lineage>
        <taxon>Eukaryota</taxon>
        <taxon>Metazoa</taxon>
        <taxon>Chordata</taxon>
        <taxon>Craniata</taxon>
        <taxon>Vertebrata</taxon>
        <taxon>Euteleostomi</taxon>
        <taxon>Actinopterygii</taxon>
        <taxon>Polypteriformes</taxon>
        <taxon>Polypteridae</taxon>
        <taxon>Polypterus</taxon>
    </lineage>
</organism>
<dbReference type="PANTHER" id="PTHR24300">
    <property type="entry name" value="CYTOCHROME P450 508A4-RELATED"/>
    <property type="match status" value="1"/>
</dbReference>
<dbReference type="GO" id="GO:0020037">
    <property type="term" value="F:heme binding"/>
    <property type="evidence" value="ECO:0007669"/>
    <property type="project" value="InterPro"/>
</dbReference>
<keyword evidence="6 13" id="KW-0479">Metal-binding</keyword>
<keyword evidence="9" id="KW-0560">Oxidoreductase</keyword>
<dbReference type="InterPro" id="IPR017972">
    <property type="entry name" value="Cyt_P450_CS"/>
</dbReference>
<reference evidence="14 15" key="1">
    <citation type="journal article" date="2021" name="Cell">
        <title>Tracing the genetic footprints of vertebrate landing in non-teleost ray-finned fishes.</title>
        <authorList>
            <person name="Bi X."/>
            <person name="Wang K."/>
            <person name="Yang L."/>
            <person name="Pan H."/>
            <person name="Jiang H."/>
            <person name="Wei Q."/>
            <person name="Fang M."/>
            <person name="Yu H."/>
            <person name="Zhu C."/>
            <person name="Cai Y."/>
            <person name="He Y."/>
            <person name="Gan X."/>
            <person name="Zeng H."/>
            <person name="Yu D."/>
            <person name="Zhu Y."/>
            <person name="Jiang H."/>
            <person name="Qiu Q."/>
            <person name="Yang H."/>
            <person name="Zhang Y.E."/>
            <person name="Wang W."/>
            <person name="Zhu M."/>
            <person name="He S."/>
            <person name="Zhang G."/>
        </authorList>
    </citation>
    <scope>NUCLEOTIDE SEQUENCE [LARGE SCALE GENOMIC DNA]</scope>
    <source>
        <strain evidence="14">Bchr_013</strain>
    </source>
</reference>
<dbReference type="Gene3D" id="1.10.630.10">
    <property type="entry name" value="Cytochrome P450"/>
    <property type="match status" value="2"/>
</dbReference>
<comment type="subcellular location">
    <subcellularLocation>
        <location evidence="3">Endoplasmic reticulum membrane</location>
    </subcellularLocation>
    <subcellularLocation>
        <location evidence="2">Microsome membrane</location>
    </subcellularLocation>
</comment>
<accession>A0A8X8BWX3</accession>
<evidence type="ECO:0000313" key="14">
    <source>
        <dbReference type="EMBL" id="KAG2469212.1"/>
    </source>
</evidence>
<dbReference type="AlphaFoldDB" id="A0A8X8BWX3"/>
<dbReference type="InterPro" id="IPR036396">
    <property type="entry name" value="Cyt_P450_sf"/>
</dbReference>
<proteinExistence type="inferred from homology"/>
<name>A0A8X8BWX3_POLSE</name>
<feature type="binding site" description="axial binding residue" evidence="13">
    <location>
        <position position="858"/>
    </location>
    <ligand>
        <name>heme</name>
        <dbReference type="ChEBI" id="CHEBI:30413"/>
    </ligand>
    <ligandPart>
        <name>Fe</name>
        <dbReference type="ChEBI" id="CHEBI:18248"/>
    </ligandPart>
</feature>
<dbReference type="InterPro" id="IPR001128">
    <property type="entry name" value="Cyt_P450"/>
</dbReference>